<dbReference type="GO" id="GO:0005975">
    <property type="term" value="P:carbohydrate metabolic process"/>
    <property type="evidence" value="ECO:0007669"/>
    <property type="project" value="InterPro"/>
</dbReference>
<dbReference type="InterPro" id="IPR035396">
    <property type="entry name" value="Bac_rhamnosid6H"/>
</dbReference>
<sequence length="866" mass="95091">MAQLEFSIPSTIPEPFSPNYLFAKDDIPEFLVPKRVHSFVNTTSANSLTTPRLDSYATLDNSTEESGSVTLDYGFAVAGIPVLYIHGLDAPSNKALIDFTVSEGYPGITKGEGDGPYPFSAGADTSRRVRFRVSGPGFYEAKCVQGSQRWLKVSLITKGQCSVRISLVGFVPTTSNIPTDRLPGYFQCSDETLSELWGYGARTLQLNCVPARSIPSPWQVSEDMGILVDSQRCNAYGWGHSWTDYNLEFDGMIIEGGLAWMVRVSPGMPGMLFQLNVEDGKAVIEQWFGYYNKPQITLVPKLIASVEVRESRIAEGEWLRIRTGCIGDAPVSISIDGTQVATFKQGGLKVEGFASLAVPPDHPDFPYFPKGSIAIGAGQDQLCRFRNLVVRNPNNEVLYESGLNTPAVLGDFGLKTNQFPFVFDGAKRDRYPWTADIIVGGRSAYYSTAGSEYIRGNIVASMLRFKGDETGRGLLPGGVPPGRDFTRDLTDGFFNIETINYSLYLILVIHDYWLYTGDEALVKFCWDRLKSCIAYVSARVNKDGLVCAEGFDVGDYDYYNGLQTGISTKRNALFIASLKACAHIAVSPGISDKAAAEAYTISAMSIVDAVRKHCFNANSGHYDITDTRTEGFQQEMHAWLILKHICKEEQIPSLLDKFGSLVLPSTINEAPLSFSPDTPGPPPVISPIMSAFHIQAALQEGRPAEGERVLRSVFGPMADKSSEHFTGTTWEFLNPDGTPFKGDFCSYAQLFGAGPTSILSQYALGVEPLAPGFKEFRIWPRFDVNGLNWAQGRVPTPVGDGIVVKWQVFKAGWLLEAWAPPGLDGIARIPDQVWDRKQNISVDGKQAGVGFEVPFTKHIKIAVTFK</sequence>
<dbReference type="GO" id="GO:0003824">
    <property type="term" value="F:catalytic activity"/>
    <property type="evidence" value="ECO:0007669"/>
    <property type="project" value="UniProtKB-ARBA"/>
</dbReference>
<name>A0A8H4FEZ4_COLGL</name>
<dbReference type="Gene3D" id="2.60.420.10">
    <property type="entry name" value="Maltose phosphorylase, domain 3"/>
    <property type="match status" value="1"/>
</dbReference>
<gene>
    <name evidence="3" type="ORF">GCG54_00002162</name>
</gene>
<comment type="caution">
    <text evidence="3">The sequence shown here is derived from an EMBL/GenBank/DDBJ whole genome shotgun (WGS) entry which is preliminary data.</text>
</comment>
<accession>A0A8H4FEZ4</accession>
<dbReference type="EMBL" id="WVTB01000084">
    <property type="protein sequence ID" value="KAF3799460.1"/>
    <property type="molecule type" value="Genomic_DNA"/>
</dbReference>
<dbReference type="SUPFAM" id="SSF48208">
    <property type="entry name" value="Six-hairpin glycosidases"/>
    <property type="match status" value="1"/>
</dbReference>
<dbReference type="Pfam" id="PF17390">
    <property type="entry name" value="Bac_rhamnosid_C"/>
    <property type="match status" value="1"/>
</dbReference>
<dbReference type="PANTHER" id="PTHR34987:SF4">
    <property type="entry name" value="ALPHA-L-RHAMNOSIDASE C-TERMINAL DOMAIN-CONTAINING PROTEIN"/>
    <property type="match status" value="1"/>
</dbReference>
<protein>
    <recommendedName>
        <fullName evidence="5">Alpha-L-rhamnosidase six-hairpin glycosidase domain-containing protein</fullName>
    </recommendedName>
</protein>
<dbReference type="AlphaFoldDB" id="A0A8H4FEZ4"/>
<dbReference type="InterPro" id="IPR035398">
    <property type="entry name" value="Bac_rhamnosid_C"/>
</dbReference>
<organism evidence="3 4">
    <name type="scientific">Colletotrichum gloeosporioides</name>
    <name type="common">Anthracnose fungus</name>
    <name type="synonym">Glomerella cingulata</name>
    <dbReference type="NCBI Taxonomy" id="474922"/>
    <lineage>
        <taxon>Eukaryota</taxon>
        <taxon>Fungi</taxon>
        <taxon>Dikarya</taxon>
        <taxon>Ascomycota</taxon>
        <taxon>Pezizomycotina</taxon>
        <taxon>Sordariomycetes</taxon>
        <taxon>Hypocreomycetidae</taxon>
        <taxon>Glomerellales</taxon>
        <taxon>Glomerellaceae</taxon>
        <taxon>Colletotrichum</taxon>
        <taxon>Colletotrichum gloeosporioides species complex</taxon>
    </lineage>
</organism>
<evidence type="ECO:0000259" key="1">
    <source>
        <dbReference type="Pfam" id="PF17389"/>
    </source>
</evidence>
<dbReference type="InterPro" id="IPR008928">
    <property type="entry name" value="6-hairpin_glycosidase_sf"/>
</dbReference>
<evidence type="ECO:0000313" key="3">
    <source>
        <dbReference type="EMBL" id="KAF3799460.1"/>
    </source>
</evidence>
<dbReference type="GeneID" id="69009326"/>
<evidence type="ECO:0000313" key="4">
    <source>
        <dbReference type="Proteomes" id="UP000613401"/>
    </source>
</evidence>
<proteinExistence type="predicted"/>
<dbReference type="PANTHER" id="PTHR34987">
    <property type="entry name" value="C, PUTATIVE (AFU_ORTHOLOGUE AFUA_3G02880)-RELATED"/>
    <property type="match status" value="1"/>
</dbReference>
<feature type="domain" description="Alpha-L-rhamnosidase six-hairpin glycosidase" evidence="1">
    <location>
        <begin position="415"/>
        <end position="624"/>
    </location>
</feature>
<feature type="domain" description="Alpha-L-rhamnosidase C-terminal" evidence="2">
    <location>
        <begin position="765"/>
        <end position="831"/>
    </location>
</feature>
<evidence type="ECO:0000259" key="2">
    <source>
        <dbReference type="Pfam" id="PF17390"/>
    </source>
</evidence>
<dbReference type="RefSeq" id="XP_045258620.1">
    <property type="nucleotide sequence ID" value="XM_045402258.1"/>
</dbReference>
<dbReference type="InterPro" id="IPR012341">
    <property type="entry name" value="6hp_glycosidase-like_sf"/>
</dbReference>
<dbReference type="Gene3D" id="1.50.10.10">
    <property type="match status" value="1"/>
</dbReference>
<dbReference type="Gene3D" id="2.60.120.560">
    <property type="entry name" value="Exo-inulinase, domain 1"/>
    <property type="match status" value="1"/>
</dbReference>
<evidence type="ECO:0008006" key="5">
    <source>
        <dbReference type="Google" id="ProtNLM"/>
    </source>
</evidence>
<keyword evidence="4" id="KW-1185">Reference proteome</keyword>
<dbReference type="Proteomes" id="UP000613401">
    <property type="component" value="Unassembled WGS sequence"/>
</dbReference>
<reference evidence="3" key="1">
    <citation type="journal article" date="2020" name="Phytopathology">
        <title>Genome sequence and comparative analysis of Colletotrichum gloeosporioides isolated from Liriodendron leaves.</title>
        <authorList>
            <person name="Fu F.F."/>
            <person name="Hao Z."/>
            <person name="Wang P."/>
            <person name="Lu Y."/>
            <person name="Xue L.J."/>
            <person name="Wei G."/>
            <person name="Tian Y."/>
            <person name="Baishi H."/>
            <person name="Xu H."/>
            <person name="Shi J."/>
            <person name="Cheng T."/>
            <person name="Wang G."/>
            <person name="Yi Y."/>
            <person name="Chen J."/>
        </authorList>
    </citation>
    <scope>NUCLEOTIDE SEQUENCE</scope>
    <source>
        <strain evidence="3">Lc1</strain>
    </source>
</reference>
<dbReference type="Pfam" id="PF17389">
    <property type="entry name" value="Bac_rhamnosid6H"/>
    <property type="match status" value="1"/>
</dbReference>
<reference evidence="3" key="2">
    <citation type="submission" date="2020-03" db="EMBL/GenBank/DDBJ databases">
        <authorList>
            <person name="Fu F.-F."/>
            <person name="Chen J."/>
        </authorList>
    </citation>
    <scope>NUCLEOTIDE SEQUENCE</scope>
    <source>
        <strain evidence="3">Lc1</strain>
    </source>
</reference>